<name>A0A8B8A6J0_CRAVI</name>
<dbReference type="PANTHER" id="PTHR11873:SF0">
    <property type="entry name" value="LIPOCALIN-RELATED PROTEIN"/>
    <property type="match status" value="1"/>
</dbReference>
<dbReference type="InterPro" id="IPR012674">
    <property type="entry name" value="Calycin"/>
</dbReference>
<feature type="chain" id="PRO_5034084320" evidence="1">
    <location>
        <begin position="25"/>
        <end position="214"/>
    </location>
</feature>
<reference evidence="3" key="1">
    <citation type="submission" date="2025-08" db="UniProtKB">
        <authorList>
            <consortium name="RefSeq"/>
        </authorList>
    </citation>
    <scope>IDENTIFICATION</scope>
    <source>
        <tissue evidence="3">Whole sample</tissue>
    </source>
</reference>
<dbReference type="AlphaFoldDB" id="A0A8B8A6J0"/>
<dbReference type="GO" id="GO:0034632">
    <property type="term" value="F:retinol transmembrane transporter activity"/>
    <property type="evidence" value="ECO:0007669"/>
    <property type="project" value="InterPro"/>
</dbReference>
<feature type="signal peptide" evidence="1">
    <location>
        <begin position="1"/>
        <end position="24"/>
    </location>
</feature>
<keyword evidence="2" id="KW-1185">Reference proteome</keyword>
<dbReference type="OrthoDB" id="9923952at2759"/>
<dbReference type="GeneID" id="111099170"/>
<protein>
    <submittedName>
        <fullName evidence="3">Retinol-binding protein 4-A-like</fullName>
    </submittedName>
</protein>
<organism evidence="2 3">
    <name type="scientific">Crassostrea virginica</name>
    <name type="common">Eastern oyster</name>
    <dbReference type="NCBI Taxonomy" id="6565"/>
    <lineage>
        <taxon>Eukaryota</taxon>
        <taxon>Metazoa</taxon>
        <taxon>Spiralia</taxon>
        <taxon>Lophotrochozoa</taxon>
        <taxon>Mollusca</taxon>
        <taxon>Bivalvia</taxon>
        <taxon>Autobranchia</taxon>
        <taxon>Pteriomorphia</taxon>
        <taxon>Ostreida</taxon>
        <taxon>Ostreoidea</taxon>
        <taxon>Ostreidae</taxon>
        <taxon>Crassostrea</taxon>
    </lineage>
</organism>
<dbReference type="SUPFAM" id="SSF50814">
    <property type="entry name" value="Lipocalins"/>
    <property type="match status" value="1"/>
</dbReference>
<dbReference type="Proteomes" id="UP000694844">
    <property type="component" value="Chromosome 5"/>
</dbReference>
<gene>
    <name evidence="3" type="primary">LOC111099170</name>
</gene>
<dbReference type="Gene3D" id="2.40.128.20">
    <property type="match status" value="1"/>
</dbReference>
<evidence type="ECO:0000313" key="3">
    <source>
        <dbReference type="RefSeq" id="XP_022286283.1"/>
    </source>
</evidence>
<dbReference type="PANTHER" id="PTHR11873">
    <property type="entry name" value="RETINOL-BINDING PROTEIN 4"/>
    <property type="match status" value="1"/>
</dbReference>
<proteinExistence type="predicted"/>
<keyword evidence="1" id="KW-0732">Signal</keyword>
<dbReference type="RefSeq" id="XP_022286283.1">
    <property type="nucleotide sequence ID" value="XM_022430575.1"/>
</dbReference>
<accession>A0A8B8A6J0</accession>
<sequence length="214" mass="23689">MTSWVILPLASLLALFLAGSPARAQTGTCPPVSNIPVQTGFDFDRFANGTRWNVIQYNKIIPIEGLDMEVVKSDVSLMFSRDPNDTMTVNLAGRVRLASSLAFCLKLEGTVEEGNPEHPGKLRQSYYNPLKDQYLQFNFWVLYTDYDNLTVVYACEKTLGDGTCDPGSTFIWTLSRGTSQSPAQKTKVQELSSSVCLDVASLRQMNHTTACPMT</sequence>
<dbReference type="InterPro" id="IPR002449">
    <property type="entry name" value="Retinol-bd/Purpurin"/>
</dbReference>
<evidence type="ECO:0000256" key="1">
    <source>
        <dbReference type="SAM" id="SignalP"/>
    </source>
</evidence>
<dbReference type="GO" id="GO:0005501">
    <property type="term" value="F:retinoid binding"/>
    <property type="evidence" value="ECO:0007669"/>
    <property type="project" value="InterPro"/>
</dbReference>
<evidence type="ECO:0000313" key="2">
    <source>
        <dbReference type="Proteomes" id="UP000694844"/>
    </source>
</evidence>
<dbReference type="KEGG" id="cvn:111099170"/>